<evidence type="ECO:0000256" key="6">
    <source>
        <dbReference type="ARBA" id="ARBA00023268"/>
    </source>
</evidence>
<evidence type="ECO:0000313" key="10">
    <source>
        <dbReference type="EMBL" id="RJG40099.1"/>
    </source>
</evidence>
<dbReference type="Gene3D" id="3.30.460.10">
    <property type="entry name" value="Beta Polymerase, domain 2"/>
    <property type="match status" value="2"/>
</dbReference>
<keyword evidence="1 7" id="KW-0808">Transferase</keyword>
<feature type="domain" description="PII-uridylyltransferase/Glutamine-synthetase adenylyltransferase" evidence="9">
    <location>
        <begin position="828"/>
        <end position="920"/>
    </location>
</feature>
<dbReference type="GO" id="GO:0005524">
    <property type="term" value="F:ATP binding"/>
    <property type="evidence" value="ECO:0007669"/>
    <property type="project" value="UniProtKB-UniRule"/>
</dbReference>
<dbReference type="InterPro" id="IPR043519">
    <property type="entry name" value="NT_sf"/>
</dbReference>
<dbReference type="Pfam" id="PF08335">
    <property type="entry name" value="GlnD_UR_UTase"/>
    <property type="match status" value="2"/>
</dbReference>
<dbReference type="GO" id="GO:0000820">
    <property type="term" value="P:regulation of glutamine family amino acid metabolic process"/>
    <property type="evidence" value="ECO:0007669"/>
    <property type="project" value="UniProtKB-UniRule"/>
</dbReference>
<evidence type="ECO:0000256" key="7">
    <source>
        <dbReference type="HAMAP-Rule" id="MF_00802"/>
    </source>
</evidence>
<comment type="catalytic activity">
    <reaction evidence="7">
        <text>[glutamine synthetase]-O(4)-(5'-adenylyl)-L-tyrosine + phosphate = [glutamine synthetase]-L-tyrosine + ADP</text>
        <dbReference type="Rhea" id="RHEA:43716"/>
        <dbReference type="Rhea" id="RHEA-COMP:10660"/>
        <dbReference type="Rhea" id="RHEA-COMP:10661"/>
        <dbReference type="ChEBI" id="CHEBI:43474"/>
        <dbReference type="ChEBI" id="CHEBI:46858"/>
        <dbReference type="ChEBI" id="CHEBI:83624"/>
        <dbReference type="ChEBI" id="CHEBI:456216"/>
        <dbReference type="EC" id="2.7.7.89"/>
    </reaction>
</comment>
<sequence length="954" mass="109103">MTQLTDIAQQQFQRFAELTDVSVFSPAQQAQIKQAFGLSDFIANSAQQQPELLLECFEQGLFEQSQRCQIIEQSLAQALSECDQEAAFHRCLRLFRRKHMVVIAWRELLGLADLDESLRHTSCLADALIEQASQWAYQDLVKSQGQPENDQGEQQPFYILAMGKLGGKELNFSSDIDLIFTFPENGVTKGGRKEWANQQFFIRLGQKVIAALHQVTPDGFVFRVDMRLRPFGESGPLVMSFAAFEDYYQTQGRDWERYAMVKARVIGPESPYKHELETLLRPFVFRRYIDFSAIQSLRQMKAMISAEVRRKGLKDNIKLGAGGIREVEFVAQAFQLIRGGREPLLQQKGLRQTLNALKDLDIMPTERVDNLLASYQMLRRVENVLQQIGDKQTQTLPTNDLDKDRLISALGFPNWDSFYQELTGVMAQVNQEFDWVVGDEEQDESEQDGRITELWLHELEQDEVVALLADYDLSQQDAEQCHRLIVNFKQEAQRRAVGPRGRENLKRLMPALTCKVLSKKDPIALMDRLVTLITQVMTRTAYIELLNENHGALKQLVRLCDASPRIAAQLARHPILLDELLDPQHLYNPTPIEEYKSDLRQYMLRIPEEDMEQQMEGLRQYKQIQRLRISAADIAGALPLMKVSDHLTYLAEAIMEYVVNIAWFQLVEKYGEPSNLIGSERRGFAVLGYGKLGGLELGYGSDLDVVFIHDTEVSGYTNGKKEIDNKQFYLRLGQRILHLFSSRTSSGILYEVDMRLRPQGDSGLLVSSLAAYDAYLSKDAWTWEHQALVRARCVYGDNEIHQAFDAVRLRQLAKERGKAELAKDVVDMRKKMRDHLLRGEQDQFDLKQSPGGMVDIEFIAQFLVLANTHQAPAMANWSDNIRIFETCVEQGLLTPEQGALLSECYCHIRDAAHRLTLNKQTRIVSSDLFAQDRDQVVSLWNKLVADYYPAIDAK</sequence>
<dbReference type="Proteomes" id="UP000283255">
    <property type="component" value="Unassembled WGS sequence"/>
</dbReference>
<keyword evidence="6 7" id="KW-0511">Multifunctional enzyme</keyword>
<feature type="region of interest" description="Adenylyl transferase" evidence="7">
    <location>
        <begin position="455"/>
        <end position="954"/>
    </location>
</feature>
<evidence type="ECO:0000259" key="8">
    <source>
        <dbReference type="Pfam" id="PF03710"/>
    </source>
</evidence>
<dbReference type="RefSeq" id="WP_119912042.1">
    <property type="nucleotide sequence ID" value="NZ_QZCH01000029.1"/>
</dbReference>
<comment type="caution">
    <text evidence="10">The sequence shown here is derived from an EMBL/GenBank/DDBJ whole genome shotgun (WGS) entry which is preliminary data.</text>
</comment>
<organism evidence="10 11">
    <name type="scientific">Motilimonas pumila</name>
    <dbReference type="NCBI Taxonomy" id="2303987"/>
    <lineage>
        <taxon>Bacteria</taxon>
        <taxon>Pseudomonadati</taxon>
        <taxon>Pseudomonadota</taxon>
        <taxon>Gammaproteobacteria</taxon>
        <taxon>Alteromonadales</taxon>
        <taxon>Alteromonadales genera incertae sedis</taxon>
        <taxon>Motilimonas</taxon>
    </lineage>
</organism>
<proteinExistence type="inferred from homology"/>
<dbReference type="FunFam" id="3.30.460.10:FF:000009">
    <property type="entry name" value="Bifunctional glutamine synthetase adenylyltransferase/adenylyl-removing enzyme"/>
    <property type="match status" value="2"/>
</dbReference>
<dbReference type="CDD" id="cd05401">
    <property type="entry name" value="NT_GlnE_GlnD_like"/>
    <property type="match status" value="2"/>
</dbReference>
<accession>A0A418YAU1</accession>
<dbReference type="OrthoDB" id="9759366at2"/>
<protein>
    <recommendedName>
        <fullName evidence="7">Bifunctional glutamine synthetase adenylyltransferase/adenylyl-removing enzyme</fullName>
    </recommendedName>
    <alternativeName>
        <fullName evidence="7">ATP:glutamine synthetase adenylyltransferase</fullName>
    </alternativeName>
    <alternativeName>
        <fullName evidence="7">ATase</fullName>
    </alternativeName>
    <domain>
        <recommendedName>
            <fullName evidence="7">Glutamine synthetase adenylyl-L-tyrosine phosphorylase</fullName>
            <ecNumber evidence="7">2.7.7.89</ecNumber>
        </recommendedName>
        <alternativeName>
            <fullName evidence="7">Adenylyl removase</fullName>
            <shortName evidence="7">AR</shortName>
            <shortName evidence="7">AT-N</shortName>
        </alternativeName>
    </domain>
    <domain>
        <recommendedName>
            <fullName evidence="7">Glutamine synthetase adenylyl transferase</fullName>
            <ecNumber evidence="7">2.7.7.42</ecNumber>
        </recommendedName>
        <alternativeName>
            <fullName evidence="7">Adenylyl transferase</fullName>
            <shortName evidence="7">AT</shortName>
            <shortName evidence="7">AT-C</shortName>
        </alternativeName>
    </domain>
</protein>
<dbReference type="GO" id="GO:0047388">
    <property type="term" value="F:[glutamine synthetase]-adenylyl-L-tyrosine phosphorylase activity"/>
    <property type="evidence" value="ECO:0007669"/>
    <property type="project" value="UniProtKB-EC"/>
</dbReference>
<dbReference type="PANTHER" id="PTHR30621">
    <property type="entry name" value="GLUTAMINE SYNTHETASE ADENYLYLTRANSFERASE"/>
    <property type="match status" value="1"/>
</dbReference>
<gene>
    <name evidence="7" type="primary">glnE</name>
    <name evidence="10" type="ORF">D1Z90_17250</name>
</gene>
<dbReference type="EMBL" id="QZCH01000029">
    <property type="protein sequence ID" value="RJG40099.1"/>
    <property type="molecule type" value="Genomic_DNA"/>
</dbReference>
<reference evidence="10 11" key="2">
    <citation type="submission" date="2019-01" db="EMBL/GenBank/DDBJ databases">
        <title>Motilimonas pumilus sp. nov., isolated from the gut of sea cucumber (Apostichopus japonicus).</title>
        <authorList>
            <person name="Wang F.-Q."/>
            <person name="Ren L.-H."/>
            <person name="Lin Y.-W."/>
            <person name="Sun G.-H."/>
            <person name="Du Z.-J."/>
            <person name="Zhao J.-X."/>
            <person name="Liu X.-J."/>
            <person name="Liu L.-J."/>
        </authorList>
    </citation>
    <scope>NUCLEOTIDE SEQUENCE [LARGE SCALE GENOMIC DNA]</scope>
    <source>
        <strain evidence="10 11">PLHSC7-2</strain>
    </source>
</reference>
<evidence type="ECO:0000256" key="3">
    <source>
        <dbReference type="ARBA" id="ARBA00022741"/>
    </source>
</evidence>
<dbReference type="Gene3D" id="1.20.120.1510">
    <property type="match status" value="1"/>
</dbReference>
<dbReference type="Gene3D" id="1.10.4050.10">
    <property type="entry name" value="Glutamine synthase adenylyltransferase GlnE"/>
    <property type="match status" value="1"/>
</dbReference>
<comment type="similarity">
    <text evidence="7">Belongs to the GlnE family.</text>
</comment>
<keyword evidence="3 7" id="KW-0547">Nucleotide-binding</keyword>
<keyword evidence="11" id="KW-1185">Reference proteome</keyword>
<dbReference type="EC" id="2.7.7.89" evidence="7"/>
<dbReference type="Gene3D" id="1.20.120.330">
    <property type="entry name" value="Nucleotidyltransferases domain 2"/>
    <property type="match status" value="2"/>
</dbReference>
<evidence type="ECO:0000313" key="11">
    <source>
        <dbReference type="Proteomes" id="UP000283255"/>
    </source>
</evidence>
<dbReference type="PANTHER" id="PTHR30621:SF0">
    <property type="entry name" value="BIFUNCTIONAL GLUTAMINE SYNTHETASE ADENYLYLTRANSFERASE_ADENYLYL-REMOVING ENZYME"/>
    <property type="match status" value="1"/>
</dbReference>
<dbReference type="GO" id="GO:0005829">
    <property type="term" value="C:cytosol"/>
    <property type="evidence" value="ECO:0007669"/>
    <property type="project" value="TreeGrafter"/>
</dbReference>
<evidence type="ECO:0000256" key="2">
    <source>
        <dbReference type="ARBA" id="ARBA00022695"/>
    </source>
</evidence>
<keyword evidence="4 7" id="KW-0067">ATP-binding</keyword>
<dbReference type="AlphaFoldDB" id="A0A418YAU1"/>
<name>A0A418YAU1_9GAMM</name>
<comment type="cofactor">
    <cofactor evidence="7">
        <name>Mg(2+)</name>
        <dbReference type="ChEBI" id="CHEBI:18420"/>
    </cofactor>
</comment>
<feature type="domain" description="PII-uridylyltransferase/Glutamine-synthetase adenylyltransferase" evidence="9">
    <location>
        <begin position="298"/>
        <end position="435"/>
    </location>
</feature>
<reference evidence="10 11" key="1">
    <citation type="submission" date="2018-09" db="EMBL/GenBank/DDBJ databases">
        <authorList>
            <person name="Wang F."/>
        </authorList>
    </citation>
    <scope>NUCLEOTIDE SEQUENCE [LARGE SCALE GENOMIC DNA]</scope>
    <source>
        <strain evidence="10 11">PLHSC7-2</strain>
    </source>
</reference>
<dbReference type="GO" id="GO:0016874">
    <property type="term" value="F:ligase activity"/>
    <property type="evidence" value="ECO:0007669"/>
    <property type="project" value="UniProtKB-KW"/>
</dbReference>
<dbReference type="GO" id="GO:0008882">
    <property type="term" value="F:[glutamate-ammonia-ligase] adenylyltransferase activity"/>
    <property type="evidence" value="ECO:0007669"/>
    <property type="project" value="UniProtKB-UniRule"/>
</dbReference>
<dbReference type="HAMAP" id="MF_00802">
    <property type="entry name" value="GlnE"/>
    <property type="match status" value="1"/>
</dbReference>
<feature type="domain" description="Glutamate-ammonia ligase adenylyltransferase repeated" evidence="8">
    <location>
        <begin position="553"/>
        <end position="806"/>
    </location>
</feature>
<comment type="function">
    <text evidence="7">Involved in the regulation of glutamine synthetase GlnA, a key enzyme in the process to assimilate ammonia. When cellular nitrogen levels are high, the C-terminal adenylyl transferase (AT) inactivates GlnA by covalent transfer of an adenylyl group from ATP to specific tyrosine residue of GlnA, thus reducing its activity. Conversely, when nitrogen levels are low, the N-terminal adenylyl removase (AR) activates GlnA by removing the adenylyl group by phosphorolysis, increasing its activity. The regulatory region of GlnE binds the signal transduction protein PII (GlnB) which indicates the nitrogen status of the cell.</text>
</comment>
<dbReference type="InterPro" id="IPR005190">
    <property type="entry name" value="GlnE_rpt_dom"/>
</dbReference>
<dbReference type="EC" id="2.7.7.42" evidence="7"/>
<dbReference type="FunFam" id="1.20.120.1510:FF:000001">
    <property type="entry name" value="Bifunctional glutamine synthetase adenylyltransferase/adenylyl-removing enzyme"/>
    <property type="match status" value="1"/>
</dbReference>
<evidence type="ECO:0000256" key="1">
    <source>
        <dbReference type="ARBA" id="ARBA00022679"/>
    </source>
</evidence>
<dbReference type="InterPro" id="IPR023057">
    <property type="entry name" value="GlnE"/>
</dbReference>
<dbReference type="FunFam" id="1.20.120.330:FF:000005">
    <property type="entry name" value="Bifunctional glutamine synthetase adenylyltransferase/adenylyl-removing enzyme"/>
    <property type="match status" value="1"/>
</dbReference>
<evidence type="ECO:0000256" key="5">
    <source>
        <dbReference type="ARBA" id="ARBA00022842"/>
    </source>
</evidence>
<keyword evidence="10" id="KW-0436">Ligase</keyword>
<comment type="catalytic activity">
    <reaction evidence="7">
        <text>[glutamine synthetase]-L-tyrosine + ATP = [glutamine synthetase]-O(4)-(5'-adenylyl)-L-tyrosine + diphosphate</text>
        <dbReference type="Rhea" id="RHEA:18589"/>
        <dbReference type="Rhea" id="RHEA-COMP:10660"/>
        <dbReference type="Rhea" id="RHEA-COMP:10661"/>
        <dbReference type="ChEBI" id="CHEBI:30616"/>
        <dbReference type="ChEBI" id="CHEBI:33019"/>
        <dbReference type="ChEBI" id="CHEBI:46858"/>
        <dbReference type="ChEBI" id="CHEBI:83624"/>
        <dbReference type="EC" id="2.7.7.42"/>
    </reaction>
</comment>
<evidence type="ECO:0000259" key="9">
    <source>
        <dbReference type="Pfam" id="PF08335"/>
    </source>
</evidence>
<feature type="region of interest" description="Adenylyl removase" evidence="7">
    <location>
        <begin position="1"/>
        <end position="441"/>
    </location>
</feature>
<feature type="domain" description="Glutamate-ammonia ligase adenylyltransferase repeated" evidence="8">
    <location>
        <begin position="30"/>
        <end position="273"/>
    </location>
</feature>
<keyword evidence="2 7" id="KW-0548">Nucleotidyltransferase</keyword>
<dbReference type="SUPFAM" id="SSF81593">
    <property type="entry name" value="Nucleotidyltransferase substrate binding subunit/domain"/>
    <property type="match status" value="2"/>
</dbReference>
<dbReference type="InterPro" id="IPR013546">
    <property type="entry name" value="PII_UdlTrfase/GS_AdlTrfase"/>
</dbReference>
<evidence type="ECO:0000256" key="4">
    <source>
        <dbReference type="ARBA" id="ARBA00022840"/>
    </source>
</evidence>
<dbReference type="SUPFAM" id="SSF81301">
    <property type="entry name" value="Nucleotidyltransferase"/>
    <property type="match status" value="2"/>
</dbReference>
<keyword evidence="5 7" id="KW-0460">Magnesium</keyword>
<dbReference type="GO" id="GO:0000287">
    <property type="term" value="F:magnesium ion binding"/>
    <property type="evidence" value="ECO:0007669"/>
    <property type="project" value="UniProtKB-UniRule"/>
</dbReference>
<dbReference type="NCBIfam" id="NF008292">
    <property type="entry name" value="PRK11072.1"/>
    <property type="match status" value="1"/>
</dbReference>
<dbReference type="Pfam" id="PF03710">
    <property type="entry name" value="GlnE"/>
    <property type="match status" value="2"/>
</dbReference>